<dbReference type="Gene3D" id="3.40.630.30">
    <property type="match status" value="1"/>
</dbReference>
<comment type="caution">
    <text evidence="3">The sequence shown here is derived from an EMBL/GenBank/DDBJ whole genome shotgun (WGS) entry which is preliminary data.</text>
</comment>
<dbReference type="Proteomes" id="UP000559256">
    <property type="component" value="Unassembled WGS sequence"/>
</dbReference>
<feature type="region of interest" description="Disordered" evidence="1">
    <location>
        <begin position="1"/>
        <end position="20"/>
    </location>
</feature>
<evidence type="ECO:0000313" key="4">
    <source>
        <dbReference type="Proteomes" id="UP000559256"/>
    </source>
</evidence>
<gene>
    <name evidence="3" type="ORF">D9758_008733</name>
</gene>
<organism evidence="3 4">
    <name type="scientific">Tetrapyrgos nigripes</name>
    <dbReference type="NCBI Taxonomy" id="182062"/>
    <lineage>
        <taxon>Eukaryota</taxon>
        <taxon>Fungi</taxon>
        <taxon>Dikarya</taxon>
        <taxon>Basidiomycota</taxon>
        <taxon>Agaricomycotina</taxon>
        <taxon>Agaricomycetes</taxon>
        <taxon>Agaricomycetidae</taxon>
        <taxon>Agaricales</taxon>
        <taxon>Marasmiineae</taxon>
        <taxon>Marasmiaceae</taxon>
        <taxon>Tetrapyrgos</taxon>
    </lineage>
</organism>
<sequence length="373" mass="42407">MDNSRRSKRRKTSLTVSESSCPPISFEPLYEQLLDESGEPEDLSNAENCYDNHVDEVLSEYLQDRASLLSQRIEQDDLGTPVRPLTRAEVTAIIDLVSQDNHALTVPEGIALRKLKLGREQERRKVNRQPIDINASSGLVDGLVRNQTSPTLTVQNAQVLDALLSIRSTPYENTFLSRLHSVRPDRIPGLIAVDWELESPWMKLMNDIHEHYKLRCPDRDHPQESRAAIAYTSLQSCHLDQVHELLARSFWSDIDVSDSLDYSPGKCTVIASYKKLVVGVAIMSSPRETYITYLAVRSGWDNSQIAKSMLYHLISSNPGRDIILHVSANNPAMLLYNQFGFKAEEFIVGFYERYLDSESRTSKNAFRLRLRRG</sequence>
<evidence type="ECO:0000256" key="1">
    <source>
        <dbReference type="SAM" id="MobiDB-lite"/>
    </source>
</evidence>
<evidence type="ECO:0000259" key="2">
    <source>
        <dbReference type="PROSITE" id="PS51186"/>
    </source>
</evidence>
<evidence type="ECO:0000313" key="3">
    <source>
        <dbReference type="EMBL" id="KAF5353149.1"/>
    </source>
</evidence>
<dbReference type="InterPro" id="IPR016181">
    <property type="entry name" value="Acyl_CoA_acyltransferase"/>
</dbReference>
<accession>A0A8H5D3U9</accession>
<protein>
    <recommendedName>
        <fullName evidence="2">N-acetyltransferase domain-containing protein</fullName>
    </recommendedName>
</protein>
<dbReference type="SUPFAM" id="SSF55729">
    <property type="entry name" value="Acyl-CoA N-acyltransferases (Nat)"/>
    <property type="match status" value="1"/>
</dbReference>
<dbReference type="AlphaFoldDB" id="A0A8H5D3U9"/>
<dbReference type="PROSITE" id="PS51186">
    <property type="entry name" value="GNAT"/>
    <property type="match status" value="1"/>
</dbReference>
<proteinExistence type="predicted"/>
<dbReference type="OrthoDB" id="4080456at2759"/>
<dbReference type="GO" id="GO:0016747">
    <property type="term" value="F:acyltransferase activity, transferring groups other than amino-acyl groups"/>
    <property type="evidence" value="ECO:0007669"/>
    <property type="project" value="InterPro"/>
</dbReference>
<feature type="compositionally biased region" description="Basic residues" evidence="1">
    <location>
        <begin position="1"/>
        <end position="12"/>
    </location>
</feature>
<reference evidence="3 4" key="1">
    <citation type="journal article" date="2020" name="ISME J.">
        <title>Uncovering the hidden diversity of litter-decomposition mechanisms in mushroom-forming fungi.</title>
        <authorList>
            <person name="Floudas D."/>
            <person name="Bentzer J."/>
            <person name="Ahren D."/>
            <person name="Johansson T."/>
            <person name="Persson P."/>
            <person name="Tunlid A."/>
        </authorList>
    </citation>
    <scope>NUCLEOTIDE SEQUENCE [LARGE SCALE GENOMIC DNA]</scope>
    <source>
        <strain evidence="3 4">CBS 291.85</strain>
    </source>
</reference>
<keyword evidence="4" id="KW-1185">Reference proteome</keyword>
<dbReference type="InterPro" id="IPR000182">
    <property type="entry name" value="GNAT_dom"/>
</dbReference>
<dbReference type="EMBL" id="JAACJM010000064">
    <property type="protein sequence ID" value="KAF5353149.1"/>
    <property type="molecule type" value="Genomic_DNA"/>
</dbReference>
<name>A0A8H5D3U9_9AGAR</name>
<feature type="domain" description="N-acetyltransferase" evidence="2">
    <location>
        <begin position="229"/>
        <end position="373"/>
    </location>
</feature>
<dbReference type="Pfam" id="PF00583">
    <property type="entry name" value="Acetyltransf_1"/>
    <property type="match status" value="1"/>
</dbReference>